<gene>
    <name evidence="1" type="ORF">BZG01_02590</name>
</gene>
<sequence length="246" mass="28379">MTKTYNYNHMKKNLVSWLVVLLFLLIIEDVSAQKIRTDSIFFTGAVMDQEELAPLPYSHFRVNDKRAGTTNSFGRFSFWVNSGDTIQYTYVGYHDVKIIVSDSLKQNAYLFGVFMAKDTIALQEVLILPRFGDFREAFINAKVNTPEYVRAKNNINSATYEALTKAPEKMDAKANTDMLVKHHVIMNEHHVMVPPDMMVGVSVARTLPEVQRMKRKRELKIPDNLITDKEITTLKQMYKYGVKKKE</sequence>
<accession>A0A2N3IG54</accession>
<comment type="caution">
    <text evidence="1">The sequence shown here is derived from an EMBL/GenBank/DDBJ whole genome shotgun (WGS) entry which is preliminary data.</text>
</comment>
<reference evidence="1 2" key="1">
    <citation type="journal article" date="2017" name="Front. Microbiol.">
        <title>Labilibaculum manganireducens gen. nov., sp. nov. and Labilibaculum filiforme sp. nov., Novel Bacteroidetes Isolated from Subsurface Sediments of the Baltic Sea.</title>
        <authorList>
            <person name="Vandieken V."/>
            <person name="Marshall I.P."/>
            <person name="Niemann H."/>
            <person name="Engelen B."/>
            <person name="Cypionka H."/>
        </authorList>
    </citation>
    <scope>NUCLEOTIDE SEQUENCE [LARGE SCALE GENOMIC DNA]</scope>
    <source>
        <strain evidence="1 2">59.10-2M</strain>
    </source>
</reference>
<evidence type="ECO:0000313" key="1">
    <source>
        <dbReference type="EMBL" id="PKQ69213.1"/>
    </source>
</evidence>
<evidence type="ECO:0000313" key="2">
    <source>
        <dbReference type="Proteomes" id="UP000233618"/>
    </source>
</evidence>
<dbReference type="EMBL" id="MVDE01000002">
    <property type="protein sequence ID" value="PKQ69213.1"/>
    <property type="molecule type" value="Genomic_DNA"/>
</dbReference>
<name>A0A2N3IG54_9BACT</name>
<keyword evidence="2" id="KW-1185">Reference proteome</keyword>
<dbReference type="Proteomes" id="UP000233618">
    <property type="component" value="Unassembled WGS sequence"/>
</dbReference>
<proteinExistence type="predicted"/>
<dbReference type="AlphaFoldDB" id="A0A2N3IG54"/>
<protein>
    <recommendedName>
        <fullName evidence="3">Carboxypeptidase-like regulatory domain-containing protein</fullName>
    </recommendedName>
</protein>
<organism evidence="1 2">
    <name type="scientific">Labilibaculum manganireducens</name>
    <dbReference type="NCBI Taxonomy" id="1940525"/>
    <lineage>
        <taxon>Bacteria</taxon>
        <taxon>Pseudomonadati</taxon>
        <taxon>Bacteroidota</taxon>
        <taxon>Bacteroidia</taxon>
        <taxon>Marinilabiliales</taxon>
        <taxon>Marinifilaceae</taxon>
        <taxon>Labilibaculum</taxon>
    </lineage>
</organism>
<evidence type="ECO:0008006" key="3">
    <source>
        <dbReference type="Google" id="ProtNLM"/>
    </source>
</evidence>